<proteinExistence type="predicted"/>
<reference evidence="3" key="1">
    <citation type="submission" date="2021-01" db="EMBL/GenBank/DDBJ databases">
        <authorList>
            <person name="Zahm M."/>
            <person name="Roques C."/>
            <person name="Cabau C."/>
            <person name="Klopp C."/>
            <person name="Donnadieu C."/>
            <person name="Jouanno E."/>
            <person name="Lampietro C."/>
            <person name="Louis A."/>
            <person name="Herpin A."/>
            <person name="Echchiki A."/>
            <person name="Berthelot C."/>
            <person name="Parey E."/>
            <person name="Roest-Crollius H."/>
            <person name="Braasch I."/>
            <person name="Postlethwait J."/>
            <person name="Bobe J."/>
            <person name="Montfort J."/>
            <person name="Bouchez O."/>
            <person name="Begum T."/>
            <person name="Mejri S."/>
            <person name="Adams A."/>
            <person name="Chen W.-J."/>
            <person name="Guiguen Y."/>
        </authorList>
    </citation>
    <scope>NUCLEOTIDE SEQUENCE</scope>
    <source>
        <strain evidence="3">YG-15Mar2019-1</strain>
        <tissue evidence="3">Brain</tissue>
    </source>
</reference>
<keyword evidence="2" id="KW-0472">Membrane</keyword>
<dbReference type="AlphaFoldDB" id="A0A9D3PGL8"/>
<comment type="caution">
    <text evidence="3">The sequence shown here is derived from an EMBL/GenBank/DDBJ whole genome shotgun (WGS) entry which is preliminary data.</text>
</comment>
<keyword evidence="2" id="KW-1133">Transmembrane helix</keyword>
<feature type="transmembrane region" description="Helical" evidence="2">
    <location>
        <begin position="90"/>
        <end position="111"/>
    </location>
</feature>
<evidence type="ECO:0000256" key="1">
    <source>
        <dbReference type="SAM" id="MobiDB-lite"/>
    </source>
</evidence>
<accession>A0A9D3PGL8</accession>
<feature type="region of interest" description="Disordered" evidence="1">
    <location>
        <begin position="201"/>
        <end position="229"/>
    </location>
</feature>
<evidence type="ECO:0000313" key="4">
    <source>
        <dbReference type="Proteomes" id="UP001046870"/>
    </source>
</evidence>
<name>A0A9D3PGL8_MEGAT</name>
<sequence length="338" mass="37787">MSLPLSFTNLNLNFVFLSSLGTSLTFGVYSFQSSRSSSPSFCQSLLNMSVTHSNTQDTPYEASLPPDNNTVIYGSVKTTSMQPNGSRPDWILYTIPATACLLGVCLFSLVLRKHRGQRPERNLGRRGCNKMMQKDARKLSEHRLNGLGSTSSIKNSDVLKGRSMETQSYENVEAAIYSNQEEVSYYIPAQDGDDYVFPDAEGCDTEEGGGERQNDCLYPPQNLTDTDGESYENMESSLYAQPRRQTQRCMDADEEDYIDPDGGNGERGEGENHCNNLCPRQNLTDTDGESYENMESSLYAQPRCHSDPNRPHSPHASQEEEEEEDSYEKMASITQPDT</sequence>
<feature type="region of interest" description="Disordered" evidence="1">
    <location>
        <begin position="140"/>
        <end position="159"/>
    </location>
</feature>
<gene>
    <name evidence="3" type="ORF">MATL_G00215540</name>
</gene>
<protein>
    <submittedName>
        <fullName evidence="3">Uncharacterized protein</fullName>
    </submittedName>
</protein>
<organism evidence="3 4">
    <name type="scientific">Megalops atlanticus</name>
    <name type="common">Tarpon</name>
    <name type="synonym">Clupea gigantea</name>
    <dbReference type="NCBI Taxonomy" id="7932"/>
    <lineage>
        <taxon>Eukaryota</taxon>
        <taxon>Metazoa</taxon>
        <taxon>Chordata</taxon>
        <taxon>Craniata</taxon>
        <taxon>Vertebrata</taxon>
        <taxon>Euteleostomi</taxon>
        <taxon>Actinopterygii</taxon>
        <taxon>Neopterygii</taxon>
        <taxon>Teleostei</taxon>
        <taxon>Elopiformes</taxon>
        <taxon>Megalopidae</taxon>
        <taxon>Megalops</taxon>
    </lineage>
</organism>
<keyword evidence="4" id="KW-1185">Reference proteome</keyword>
<feature type="transmembrane region" description="Helical" evidence="2">
    <location>
        <begin position="12"/>
        <end position="31"/>
    </location>
</feature>
<dbReference type="Proteomes" id="UP001046870">
    <property type="component" value="Chromosome 19"/>
</dbReference>
<evidence type="ECO:0000313" key="3">
    <source>
        <dbReference type="EMBL" id="KAG7459899.1"/>
    </source>
</evidence>
<dbReference type="EMBL" id="JAFDVH010000019">
    <property type="protein sequence ID" value="KAG7459899.1"/>
    <property type="molecule type" value="Genomic_DNA"/>
</dbReference>
<feature type="region of interest" description="Disordered" evidence="1">
    <location>
        <begin position="254"/>
        <end position="338"/>
    </location>
</feature>
<keyword evidence="2" id="KW-0812">Transmembrane</keyword>
<dbReference type="OrthoDB" id="8908044at2759"/>
<evidence type="ECO:0000256" key="2">
    <source>
        <dbReference type="SAM" id="Phobius"/>
    </source>
</evidence>